<dbReference type="Pfam" id="PF03787">
    <property type="entry name" value="RAMPs"/>
    <property type="match status" value="1"/>
</dbReference>
<proteinExistence type="predicted"/>
<reference evidence="3 4" key="1">
    <citation type="journal article" date="2019" name="Nat. Med.">
        <title>A library of human gut bacterial isolates paired with longitudinal multiomics data enables mechanistic microbiome research.</title>
        <authorList>
            <person name="Poyet M."/>
            <person name="Groussin M."/>
            <person name="Gibbons S.M."/>
            <person name="Avila-Pacheco J."/>
            <person name="Jiang X."/>
            <person name="Kearney S.M."/>
            <person name="Perrotta A.R."/>
            <person name="Berdy B."/>
            <person name="Zhao S."/>
            <person name="Lieberman T.D."/>
            <person name="Swanson P.K."/>
            <person name="Smith M."/>
            <person name="Roesemann S."/>
            <person name="Alexander J.E."/>
            <person name="Rich S.A."/>
            <person name="Livny J."/>
            <person name="Vlamakis H."/>
            <person name="Clish C."/>
            <person name="Bullock K."/>
            <person name="Deik A."/>
            <person name="Scott J."/>
            <person name="Pierce K.A."/>
            <person name="Xavier R.J."/>
            <person name="Alm E.J."/>
        </authorList>
    </citation>
    <scope>NUCLEOTIDE SEQUENCE [LARGE SCALE GENOMIC DNA]</scope>
    <source>
        <strain evidence="3 4">BIOML-A10</strain>
    </source>
</reference>
<evidence type="ECO:0000313" key="3">
    <source>
        <dbReference type="EMBL" id="KAA3757766.1"/>
    </source>
</evidence>
<evidence type="ECO:0000259" key="2">
    <source>
        <dbReference type="Pfam" id="PF03787"/>
    </source>
</evidence>
<dbReference type="GO" id="GO:0051607">
    <property type="term" value="P:defense response to virus"/>
    <property type="evidence" value="ECO:0007669"/>
    <property type="project" value="UniProtKB-KW"/>
</dbReference>
<dbReference type="InterPro" id="IPR005537">
    <property type="entry name" value="RAMP_III_fam"/>
</dbReference>
<accession>A0A7J4XCY8</accession>
<dbReference type="RefSeq" id="WP_055294429.1">
    <property type="nucleotide sequence ID" value="NZ_CAXSTI010000006.1"/>
</dbReference>
<protein>
    <recommendedName>
        <fullName evidence="2">CRISPR type III-associated protein domain-containing protein</fullName>
    </recommendedName>
</protein>
<dbReference type="PANTHER" id="PTHR36700">
    <property type="entry name" value="CRISPR SYSTEM CMR SUBUNIT CMR4"/>
    <property type="match status" value="1"/>
</dbReference>
<sequence length="230" mass="25757">MEYKNAWLIIAKANLHVGNENISNYGLIDKAIQRDIVTNLPCINSSSLKGAINEYTTMVCTTSITPQQRISIFGVDKNDKSKTQKGNTVFFDANILALPRPNDHTLYELATCDAVLDRFVERLSIFQLPINKATLINKIQTICGRTPIIYSSEQFKDFCEDDELPIIARNCLENGESKNLWYEQVLPRETVLGTLLLSSEDTLAKVLNGKVIQIGANATIGYGYCEFIQL</sequence>
<dbReference type="AlphaFoldDB" id="A0A7J4XCY8"/>
<evidence type="ECO:0000256" key="1">
    <source>
        <dbReference type="ARBA" id="ARBA00023118"/>
    </source>
</evidence>
<comment type="caution">
    <text evidence="3">The sequence shown here is derived from an EMBL/GenBank/DDBJ whole genome shotgun (WGS) entry which is preliminary data.</text>
</comment>
<dbReference type="Proteomes" id="UP000422221">
    <property type="component" value="Unassembled WGS sequence"/>
</dbReference>
<organism evidence="3 4">
    <name type="scientific">Bacteroides salyersiae</name>
    <dbReference type="NCBI Taxonomy" id="291644"/>
    <lineage>
        <taxon>Bacteria</taxon>
        <taxon>Pseudomonadati</taxon>
        <taxon>Bacteroidota</taxon>
        <taxon>Bacteroidia</taxon>
        <taxon>Bacteroidales</taxon>
        <taxon>Bacteroidaceae</taxon>
        <taxon>Bacteroides</taxon>
    </lineage>
</organism>
<name>A0A7J4XCY8_9BACE</name>
<dbReference type="GeneID" id="93117346"/>
<evidence type="ECO:0000313" key="4">
    <source>
        <dbReference type="Proteomes" id="UP000422221"/>
    </source>
</evidence>
<dbReference type="InterPro" id="IPR013410">
    <property type="entry name" value="CRISPR-assoc_RAMP_Cmr4"/>
</dbReference>
<dbReference type="EMBL" id="VWMK01000031">
    <property type="protein sequence ID" value="KAA3757766.1"/>
    <property type="molecule type" value="Genomic_DNA"/>
</dbReference>
<keyword evidence="1" id="KW-0051">Antiviral defense</keyword>
<feature type="domain" description="CRISPR type III-associated protein" evidence="2">
    <location>
        <begin position="15"/>
        <end position="226"/>
    </location>
</feature>
<dbReference type="PANTHER" id="PTHR36700:SF1">
    <property type="entry name" value="CRISPR SYSTEM CMR SUBUNIT CMR4"/>
    <property type="match status" value="1"/>
</dbReference>
<gene>
    <name evidence="3" type="ORF">F3F73_21755</name>
</gene>